<reference evidence="5 6" key="1">
    <citation type="submission" date="2022-01" db="EMBL/GenBank/DDBJ databases">
        <title>Alkalihalobacillus sp. EGI L200015, a novel bacterium isolated from a salt lake sediment.</title>
        <authorList>
            <person name="Gao L."/>
            <person name="Fang B.-Z."/>
            <person name="Li W.-J."/>
        </authorList>
    </citation>
    <scope>NUCLEOTIDE SEQUENCE [LARGE SCALE GENOMIC DNA]</scope>
    <source>
        <strain evidence="5 6">KCTC 12718</strain>
    </source>
</reference>
<dbReference type="InterPro" id="IPR016194">
    <property type="entry name" value="SPOC-like_C_dom_sf"/>
</dbReference>
<keyword evidence="2" id="KW-0234">DNA repair</keyword>
<dbReference type="HAMAP" id="MF_01875">
    <property type="entry name" value="Prokaryotic_Ku"/>
    <property type="match status" value="1"/>
</dbReference>
<comment type="function">
    <text evidence="2">With LigD forms a non-homologous end joining (NHEJ) DNA repair enzyme, which repairs dsDNA breaks with reduced fidelity. Binds linear dsDNA with 5'- and 3'- overhangs but not closed circular dsDNA nor ssDNA. Recruits and stimulates the ligase activity of LigD.</text>
</comment>
<evidence type="ECO:0000313" key="5">
    <source>
        <dbReference type="EMBL" id="MCF6136795.1"/>
    </source>
</evidence>
<gene>
    <name evidence="2" type="primary">ku</name>
    <name evidence="5" type="ORF">L2716_03570</name>
</gene>
<evidence type="ECO:0000256" key="1">
    <source>
        <dbReference type="ARBA" id="ARBA00023125"/>
    </source>
</evidence>
<evidence type="ECO:0000256" key="3">
    <source>
        <dbReference type="SAM" id="MobiDB-lite"/>
    </source>
</evidence>
<dbReference type="PANTHER" id="PTHR41251">
    <property type="entry name" value="NON-HOMOLOGOUS END JOINING PROTEIN KU"/>
    <property type="match status" value="1"/>
</dbReference>
<keyword evidence="2" id="KW-0233">DNA recombination</keyword>
<comment type="subunit">
    <text evidence="2">Homodimer. Interacts with LigD.</text>
</comment>
<dbReference type="PIRSF" id="PIRSF006493">
    <property type="entry name" value="Prok_Ku"/>
    <property type="match status" value="1"/>
</dbReference>
<feature type="region of interest" description="Disordered" evidence="3">
    <location>
        <begin position="252"/>
        <end position="272"/>
    </location>
</feature>
<dbReference type="PANTHER" id="PTHR41251:SF1">
    <property type="entry name" value="NON-HOMOLOGOUS END JOINING PROTEIN KU"/>
    <property type="match status" value="1"/>
</dbReference>
<keyword evidence="1 2" id="KW-0238">DNA-binding</keyword>
<comment type="similarity">
    <text evidence="2">Belongs to the prokaryotic Ku family.</text>
</comment>
<keyword evidence="6" id="KW-1185">Reference proteome</keyword>
<dbReference type="SMART" id="SM00559">
    <property type="entry name" value="Ku78"/>
    <property type="match status" value="1"/>
</dbReference>
<dbReference type="EMBL" id="JAKIJS010000001">
    <property type="protein sequence ID" value="MCF6136795.1"/>
    <property type="molecule type" value="Genomic_DNA"/>
</dbReference>
<accession>A0ABS9GZH0</accession>
<evidence type="ECO:0000313" key="6">
    <source>
        <dbReference type="Proteomes" id="UP001649381"/>
    </source>
</evidence>
<dbReference type="InterPro" id="IPR009187">
    <property type="entry name" value="Prok_Ku"/>
</dbReference>
<dbReference type="RefSeq" id="WP_236331851.1">
    <property type="nucleotide sequence ID" value="NZ_JAKIJS010000001.1"/>
</dbReference>
<proteinExistence type="inferred from homology"/>
<organism evidence="5 6">
    <name type="scientific">Pseudalkalibacillus berkeleyi</name>
    <dbReference type="NCBI Taxonomy" id="1069813"/>
    <lineage>
        <taxon>Bacteria</taxon>
        <taxon>Bacillati</taxon>
        <taxon>Bacillota</taxon>
        <taxon>Bacilli</taxon>
        <taxon>Bacillales</taxon>
        <taxon>Fictibacillaceae</taxon>
        <taxon>Pseudalkalibacillus</taxon>
    </lineage>
</organism>
<feature type="compositionally biased region" description="Basic residues" evidence="3">
    <location>
        <begin position="256"/>
        <end position="272"/>
    </location>
</feature>
<evidence type="ECO:0000256" key="2">
    <source>
        <dbReference type="HAMAP-Rule" id="MF_01875"/>
    </source>
</evidence>
<dbReference type="SUPFAM" id="SSF100939">
    <property type="entry name" value="SPOC domain-like"/>
    <property type="match status" value="1"/>
</dbReference>
<dbReference type="CDD" id="cd00789">
    <property type="entry name" value="KU_like"/>
    <property type="match status" value="1"/>
</dbReference>
<feature type="domain" description="Ku" evidence="4">
    <location>
        <begin position="52"/>
        <end position="180"/>
    </location>
</feature>
<name>A0ABS9GZH0_9BACL</name>
<dbReference type="Pfam" id="PF02735">
    <property type="entry name" value="Ku"/>
    <property type="match status" value="1"/>
</dbReference>
<dbReference type="InterPro" id="IPR006164">
    <property type="entry name" value="DNA_bd_Ku70/Ku80"/>
</dbReference>
<dbReference type="Proteomes" id="UP001649381">
    <property type="component" value="Unassembled WGS sequence"/>
</dbReference>
<sequence length="272" mass="31224">MHTMWKGSISFGLVTIPIKLFAATENKDIKMRQLHKEDHSPIKYEKTCTACEKSLEQSEIIKAYEYEPNKFVELEKEDLDALSKEQTKSIEILDFVHLSEVDPIYFDRSYFIGPGENGSKPYSLLKNAMEESGKIGIAKVMIRSKQHLSVVRVYDKGLLLETIHFPDEVRNIDLVPEIPEEVELNEKELKMAIQLIEQLTTEFDPGKYQDDYREALMEAIQSKVKGEQIKVAKQQPKADVVDLMDALQASIDDTKPKKKKTTRTRKKKASSE</sequence>
<evidence type="ECO:0000259" key="4">
    <source>
        <dbReference type="SMART" id="SM00559"/>
    </source>
</evidence>
<comment type="caution">
    <text evidence="5">The sequence shown here is derived from an EMBL/GenBank/DDBJ whole genome shotgun (WGS) entry which is preliminary data.</text>
</comment>
<protein>
    <recommendedName>
        <fullName evidence="2">Non-homologous end joining protein Ku</fullName>
    </recommendedName>
</protein>
<dbReference type="Gene3D" id="2.40.290.10">
    <property type="match status" value="1"/>
</dbReference>
<keyword evidence="2" id="KW-0227">DNA damage</keyword>
<dbReference type="NCBIfam" id="TIGR02772">
    <property type="entry name" value="Ku_bact"/>
    <property type="match status" value="1"/>
</dbReference>